<dbReference type="Proteomes" id="UP000299290">
    <property type="component" value="Unassembled WGS sequence"/>
</dbReference>
<reference evidence="2 3" key="1">
    <citation type="journal article" date="2020" name="Int. J. Syst. Evol. Microbiol.">
        <title>Reclassification of Streptomyces castelarensis and Streptomyces sporoclivatus as later heterotypic synonyms of Streptomyces antimycoticus.</title>
        <authorList>
            <person name="Komaki H."/>
            <person name="Tamura T."/>
        </authorList>
    </citation>
    <scope>NUCLEOTIDE SEQUENCE [LARGE SCALE GENOMIC DNA]</scope>
    <source>
        <strain evidence="2 3">NBRC 12839</strain>
    </source>
</reference>
<protein>
    <submittedName>
        <fullName evidence="2">Uncharacterized protein</fullName>
    </submittedName>
</protein>
<dbReference type="RefSeq" id="WP_137969639.1">
    <property type="nucleotide sequence ID" value="NZ_BJHV01000001.1"/>
</dbReference>
<gene>
    <name evidence="2" type="ORF">SANT12839_097590</name>
</gene>
<dbReference type="EMBL" id="BJHV01000001">
    <property type="protein sequence ID" value="GDY48877.1"/>
    <property type="molecule type" value="Genomic_DNA"/>
</dbReference>
<feature type="compositionally biased region" description="Basic and acidic residues" evidence="1">
    <location>
        <begin position="40"/>
        <end position="65"/>
    </location>
</feature>
<organism evidence="2 3">
    <name type="scientific">Streptomyces antimycoticus</name>
    <dbReference type="NCBI Taxonomy" id="68175"/>
    <lineage>
        <taxon>Bacteria</taxon>
        <taxon>Bacillati</taxon>
        <taxon>Actinomycetota</taxon>
        <taxon>Actinomycetes</taxon>
        <taxon>Kitasatosporales</taxon>
        <taxon>Streptomycetaceae</taxon>
        <taxon>Streptomyces</taxon>
        <taxon>Streptomyces violaceusniger group</taxon>
    </lineage>
</organism>
<sequence length="116" mass="13459">MARAYDFPEDLLTAQEELHQVVHALRALYDRLPWSVEPHLGFHDPEYRRPRQRPATDGRTEEDRAEVRRLRAQQQELSIKIVTHPFWVKLEGLDLVTARTVLKYVHDAPAVDAPAA</sequence>
<dbReference type="AlphaFoldDB" id="A0A4D4KR37"/>
<proteinExistence type="predicted"/>
<keyword evidence="3" id="KW-1185">Reference proteome</keyword>
<name>A0A4D4KR37_9ACTN</name>
<evidence type="ECO:0000256" key="1">
    <source>
        <dbReference type="SAM" id="MobiDB-lite"/>
    </source>
</evidence>
<evidence type="ECO:0000313" key="2">
    <source>
        <dbReference type="EMBL" id="GDY48877.1"/>
    </source>
</evidence>
<comment type="caution">
    <text evidence="2">The sequence shown here is derived from an EMBL/GenBank/DDBJ whole genome shotgun (WGS) entry which is preliminary data.</text>
</comment>
<evidence type="ECO:0000313" key="3">
    <source>
        <dbReference type="Proteomes" id="UP000299290"/>
    </source>
</evidence>
<accession>A0A4D4KR37</accession>
<feature type="region of interest" description="Disordered" evidence="1">
    <location>
        <begin position="39"/>
        <end position="65"/>
    </location>
</feature>